<evidence type="ECO:0000256" key="1">
    <source>
        <dbReference type="ARBA" id="ARBA00006987"/>
    </source>
</evidence>
<dbReference type="PANTHER" id="PTHR42928">
    <property type="entry name" value="TRICARBOXYLATE-BINDING PROTEIN"/>
    <property type="match status" value="1"/>
</dbReference>
<feature type="chain" id="PRO_5020861788" evidence="2">
    <location>
        <begin position="24"/>
        <end position="324"/>
    </location>
</feature>
<dbReference type="AlphaFoldDB" id="A0A4V1M0J0"/>
<dbReference type="InterPro" id="IPR042100">
    <property type="entry name" value="Bug_dom1"/>
</dbReference>
<feature type="signal peptide" evidence="2">
    <location>
        <begin position="1"/>
        <end position="23"/>
    </location>
</feature>
<dbReference type="SUPFAM" id="SSF53850">
    <property type="entry name" value="Periplasmic binding protein-like II"/>
    <property type="match status" value="1"/>
</dbReference>
<gene>
    <name evidence="3" type="ORF">CRV07_07890</name>
</gene>
<keyword evidence="2" id="KW-0732">Signal</keyword>
<proteinExistence type="inferred from homology"/>
<organism evidence="3 4">
    <name type="scientific">Halarcobacter ebronensis</name>
    <dbReference type="NCBI Taxonomy" id="1462615"/>
    <lineage>
        <taxon>Bacteria</taxon>
        <taxon>Pseudomonadati</taxon>
        <taxon>Campylobacterota</taxon>
        <taxon>Epsilonproteobacteria</taxon>
        <taxon>Campylobacterales</taxon>
        <taxon>Arcobacteraceae</taxon>
        <taxon>Halarcobacter</taxon>
    </lineage>
</organism>
<evidence type="ECO:0000313" key="4">
    <source>
        <dbReference type="Proteomes" id="UP000289758"/>
    </source>
</evidence>
<sequence length="324" mass="35951">MKLITILKKLAVACMFATNIINASNTNTIDNIHFLIPGGIGGGWDSTARSVGEVLLKAKLANSVSFENMSGYGGGKALSYLIETLKKQNNTMMINSTPIVIKSLQNYFPQSFRDLTLIASIITDYQVLAVREDSSLKSWNDILIKFKKNPRKLKIGGGSSRGSLDHIVSAQIFKAAGYDPKLVKYISYDAGGKAFNALISGEIDVLSTGLGEVLEKYRLGKVKIIAVTSLEPIKGIEDIPTFKSLGVDMSFANWRGFFAAPGMSEKQVDKFANILKEMYDTTQWKEVRKKNGWSDLYQPKKEFRQFLEEQEKSISSLMKELGFL</sequence>
<dbReference type="PANTHER" id="PTHR42928:SF3">
    <property type="entry name" value="UPF0065 PROTEIN YFLP"/>
    <property type="match status" value="1"/>
</dbReference>
<dbReference type="Proteomes" id="UP000289758">
    <property type="component" value="Unassembled WGS sequence"/>
</dbReference>
<dbReference type="EMBL" id="PDKK01000005">
    <property type="protein sequence ID" value="RXK05982.1"/>
    <property type="molecule type" value="Genomic_DNA"/>
</dbReference>
<dbReference type="OrthoDB" id="8677378at2"/>
<dbReference type="Gene3D" id="3.40.190.10">
    <property type="entry name" value="Periplasmic binding protein-like II"/>
    <property type="match status" value="1"/>
</dbReference>
<name>A0A4V1M0J0_9BACT</name>
<evidence type="ECO:0000313" key="3">
    <source>
        <dbReference type="EMBL" id="RXK05982.1"/>
    </source>
</evidence>
<dbReference type="CDD" id="cd07012">
    <property type="entry name" value="PBP2_Bug_TTT"/>
    <property type="match status" value="1"/>
</dbReference>
<comment type="caution">
    <text evidence="3">The sequence shown here is derived from an EMBL/GenBank/DDBJ whole genome shotgun (WGS) entry which is preliminary data.</text>
</comment>
<accession>A0A4V1M0J0</accession>
<dbReference type="RefSeq" id="WP_129087183.1">
    <property type="nucleotide sequence ID" value="NZ_CP053836.1"/>
</dbReference>
<reference evidence="3 4" key="1">
    <citation type="submission" date="2017-10" db="EMBL/GenBank/DDBJ databases">
        <title>Genomics of the genus Arcobacter.</title>
        <authorList>
            <person name="Perez-Cataluna A."/>
            <person name="Figueras M.J."/>
        </authorList>
    </citation>
    <scope>NUCLEOTIDE SEQUENCE [LARGE SCALE GENOMIC DNA]</scope>
    <source>
        <strain evidence="3 4">CECT 8441</strain>
    </source>
</reference>
<protein>
    <submittedName>
        <fullName evidence="3">Tripartite tricarboxylate transporter substrate-binding protein</fullName>
    </submittedName>
</protein>
<dbReference type="PIRSF" id="PIRSF017082">
    <property type="entry name" value="YflP"/>
    <property type="match status" value="1"/>
</dbReference>
<dbReference type="Pfam" id="PF03401">
    <property type="entry name" value="TctC"/>
    <property type="match status" value="1"/>
</dbReference>
<dbReference type="Gene3D" id="3.40.190.150">
    <property type="entry name" value="Bordetella uptake gene, domain 1"/>
    <property type="match status" value="1"/>
</dbReference>
<dbReference type="InterPro" id="IPR005064">
    <property type="entry name" value="BUG"/>
</dbReference>
<keyword evidence="4" id="KW-1185">Reference proteome</keyword>
<evidence type="ECO:0000256" key="2">
    <source>
        <dbReference type="SAM" id="SignalP"/>
    </source>
</evidence>
<comment type="similarity">
    <text evidence="1">Belongs to the UPF0065 (bug) family.</text>
</comment>